<sequence>MQVRDLVDDNPDLELTVAAGVRELDTAITWVATTEVDDVTGWVDGGELLLMMGSNITRQEDQQRRYVRNLKENGIAALGFGTGIRHRVIPKALLDEADRVGLPVVEVPYHIPFVRITHAVFGALNDERDRVLEDALRVSNELTRLVVRSGDSLTATMGFVSQELGARLELRDTVTRQVIAEAGSRPRGRVEQQVELEFEDSTFPLALTAAKEGTITEFDHQVLRHLQSAVMYEFARRNAVDVARLRLAGDLLTDIARGSLTEAELTTRLGAFGLAPDAAFAALHIIDDTDDGEEILRKLTRALGDLRRSYLATTSQHAVTLLARVGDVEQAACLAAEFLRYVPTARIGVGRVAKGLDLGTSLMEARTAVAESRGQQVVTYRDLQSFGPLLAVPPNALKLYVDDVLGGILDNEKLLATVEALAQHGGHWGNAAEALQVHRHTLRYRANQIRQFTGLDPDSPDHRSQLWMAVAALRIVRLREAGHEPRGDRPSVTSEGGDIARLGG</sequence>
<proteinExistence type="inferred from homology"/>
<dbReference type="InterPro" id="IPR025736">
    <property type="entry name" value="PucR_C-HTH_dom"/>
</dbReference>
<dbReference type="PANTHER" id="PTHR33744">
    <property type="entry name" value="CARBOHYDRATE DIACID REGULATOR"/>
    <property type="match status" value="1"/>
</dbReference>
<dbReference type="Pfam" id="PF17853">
    <property type="entry name" value="GGDEF_2"/>
    <property type="match status" value="1"/>
</dbReference>
<evidence type="ECO:0000259" key="4">
    <source>
        <dbReference type="Pfam" id="PF13556"/>
    </source>
</evidence>
<evidence type="ECO:0000313" key="7">
    <source>
        <dbReference type="Proteomes" id="UP001321506"/>
    </source>
</evidence>
<name>A0AAW6T9T1_9MICO</name>
<dbReference type="AlphaFoldDB" id="A0AAW6T9T1"/>
<evidence type="ECO:0000313" key="6">
    <source>
        <dbReference type="EMBL" id="MDI2099088.1"/>
    </source>
</evidence>
<dbReference type="EMBL" id="JASATX010000003">
    <property type="protein sequence ID" value="MDI2099088.1"/>
    <property type="molecule type" value="Genomic_DNA"/>
</dbReference>
<feature type="region of interest" description="Disordered" evidence="2">
    <location>
        <begin position="482"/>
        <end position="504"/>
    </location>
</feature>
<evidence type="ECO:0000256" key="1">
    <source>
        <dbReference type="ARBA" id="ARBA00006754"/>
    </source>
</evidence>
<dbReference type="Pfam" id="PF13556">
    <property type="entry name" value="HTH_30"/>
    <property type="match status" value="1"/>
</dbReference>
<comment type="caution">
    <text evidence="6">The sequence shown here is derived from an EMBL/GenBank/DDBJ whole genome shotgun (WGS) entry which is preliminary data.</text>
</comment>
<dbReference type="Gene3D" id="1.10.10.2840">
    <property type="entry name" value="PucR C-terminal helix-turn-helix domain"/>
    <property type="match status" value="1"/>
</dbReference>
<evidence type="ECO:0000259" key="5">
    <source>
        <dbReference type="Pfam" id="PF17853"/>
    </source>
</evidence>
<evidence type="ECO:0000256" key="2">
    <source>
        <dbReference type="SAM" id="MobiDB-lite"/>
    </source>
</evidence>
<evidence type="ECO:0000259" key="3">
    <source>
        <dbReference type="Pfam" id="PF07905"/>
    </source>
</evidence>
<dbReference type="InterPro" id="IPR012914">
    <property type="entry name" value="PucR_dom"/>
</dbReference>
<reference evidence="6 7" key="1">
    <citation type="submission" date="2023-04" db="EMBL/GenBank/DDBJ databases">
        <title>Klugiella caeni sp. nov. isolated from the sludge of biochemical tank.</title>
        <authorList>
            <person name="Geng K."/>
        </authorList>
    </citation>
    <scope>NUCLEOTIDE SEQUENCE [LARGE SCALE GENOMIC DNA]</scope>
    <source>
        <strain evidence="6 7">YN-L-19</strain>
    </source>
</reference>
<gene>
    <name evidence="6" type="ORF">QF206_08955</name>
</gene>
<organism evidence="6 7">
    <name type="scientific">Ruicaihuangia caeni</name>
    <dbReference type="NCBI Taxonomy" id="3042517"/>
    <lineage>
        <taxon>Bacteria</taxon>
        <taxon>Bacillati</taxon>
        <taxon>Actinomycetota</taxon>
        <taxon>Actinomycetes</taxon>
        <taxon>Micrococcales</taxon>
        <taxon>Microbacteriaceae</taxon>
        <taxon>Ruicaihuangia</taxon>
    </lineage>
</organism>
<feature type="domain" description="PucR C-terminal helix-turn-helix" evidence="4">
    <location>
        <begin position="414"/>
        <end position="472"/>
    </location>
</feature>
<accession>A0AAW6T9T1</accession>
<dbReference type="Proteomes" id="UP001321506">
    <property type="component" value="Unassembled WGS sequence"/>
</dbReference>
<keyword evidence="7" id="KW-1185">Reference proteome</keyword>
<dbReference type="InterPro" id="IPR042070">
    <property type="entry name" value="PucR_C-HTH_sf"/>
</dbReference>
<dbReference type="RefSeq" id="WP_281488871.1">
    <property type="nucleotide sequence ID" value="NZ_JASATX010000003.1"/>
</dbReference>
<dbReference type="Pfam" id="PF07905">
    <property type="entry name" value="PucR"/>
    <property type="match status" value="1"/>
</dbReference>
<protein>
    <submittedName>
        <fullName evidence="6">PucR family transcriptional regulator ligand-binding domain-containing protein</fullName>
    </submittedName>
</protein>
<dbReference type="PANTHER" id="PTHR33744:SF1">
    <property type="entry name" value="DNA-BINDING TRANSCRIPTIONAL ACTIVATOR ADER"/>
    <property type="match status" value="1"/>
</dbReference>
<comment type="similarity">
    <text evidence="1">Belongs to the CdaR family.</text>
</comment>
<dbReference type="InterPro" id="IPR051448">
    <property type="entry name" value="CdaR-like_regulators"/>
</dbReference>
<feature type="domain" description="CdaR GGDEF-like" evidence="5">
    <location>
        <begin position="261"/>
        <end position="369"/>
    </location>
</feature>
<dbReference type="InterPro" id="IPR041522">
    <property type="entry name" value="CdaR_GGDEF"/>
</dbReference>
<feature type="domain" description="Purine catabolism PurC-like" evidence="3">
    <location>
        <begin position="11"/>
        <end position="123"/>
    </location>
</feature>